<reference evidence="1 2" key="1">
    <citation type="journal article" date="2020" name="Front. Microbiol.">
        <title>Phenotypic and Genetic Characterization of the Cheese Ripening Yeast Geotrichum candidum.</title>
        <authorList>
            <person name="Perkins V."/>
            <person name="Vignola S."/>
            <person name="Lessard M.H."/>
            <person name="Plante P.L."/>
            <person name="Corbeil J."/>
            <person name="Dugat-Bony E."/>
            <person name="Frenette M."/>
            <person name="Labrie S."/>
        </authorList>
    </citation>
    <scope>NUCLEOTIDE SEQUENCE [LARGE SCALE GENOMIC DNA]</scope>
    <source>
        <strain evidence="1 2">LMA-1147</strain>
    </source>
</reference>
<dbReference type="EMBL" id="QVQA01000087">
    <property type="protein sequence ID" value="KAF5096517.1"/>
    <property type="molecule type" value="Genomic_DNA"/>
</dbReference>
<accession>A0ACB6V383</accession>
<name>A0ACB6V383_9ASCO</name>
<proteinExistence type="predicted"/>
<keyword evidence="2" id="KW-1185">Reference proteome</keyword>
<evidence type="ECO:0000313" key="1">
    <source>
        <dbReference type="EMBL" id="KAF5096517.1"/>
    </source>
</evidence>
<sequence length="387" mass="43495">MCAKKKNGLTAILAREKKNEKIIKREQYAIQKQQQMKDNAKAKRRKQSAPAAITTAEDGSTNSQELPIAAMKYLLPFKEDDRVLLVGEGDFSFAASIVREGFVKFLVPTALDDEATVAAKYPDSGAANVEYLKSAQITINSTQDNDTDNNKGKDEANAEEDEEELGQLPSQKVSCLPLFSVDGTKLGTSKPVQQALHKFPLLDRDDTNTPKPFPTKYDVVMFNFPHIGNGVKDQARNILQHQQLMSQFFAAAKNVIDCKTNGSIVVSVFEGLPYSQWNLKALAKTHGLSLRRSLNFDWDLFKGYNHRLTAGRGDTTKEAHSRKAKFFVFEFFENSAMNKEAIAEMRKKKRQMDQLKNVKGKKNKKRQYQKLGTGKKNNNDDNDDDSD</sequence>
<protein>
    <submittedName>
        <fullName evidence="1">Uncharacterized protein</fullName>
    </submittedName>
</protein>
<gene>
    <name evidence="1" type="ORF">D0Z00_002758</name>
</gene>
<comment type="caution">
    <text evidence="1">The sequence shown here is derived from an EMBL/GenBank/DDBJ whole genome shotgun (WGS) entry which is preliminary data.</text>
</comment>
<evidence type="ECO:0000313" key="2">
    <source>
        <dbReference type="Proteomes" id="UP000744676"/>
    </source>
</evidence>
<organism evidence="1 2">
    <name type="scientific">Geotrichum galactomycetum</name>
    <dbReference type="NCBI Taxonomy" id="27317"/>
    <lineage>
        <taxon>Eukaryota</taxon>
        <taxon>Fungi</taxon>
        <taxon>Dikarya</taxon>
        <taxon>Ascomycota</taxon>
        <taxon>Saccharomycotina</taxon>
        <taxon>Dipodascomycetes</taxon>
        <taxon>Dipodascales</taxon>
        <taxon>Dipodascaceae</taxon>
        <taxon>Geotrichum</taxon>
    </lineage>
</organism>
<dbReference type="Proteomes" id="UP000744676">
    <property type="component" value="Unassembled WGS sequence"/>
</dbReference>